<evidence type="ECO:0000256" key="9">
    <source>
        <dbReference type="ARBA" id="ARBA00022840"/>
    </source>
</evidence>
<evidence type="ECO:0000313" key="15">
    <source>
        <dbReference type="EMBL" id="CAH8377191.1"/>
    </source>
</evidence>
<dbReference type="InterPro" id="IPR013083">
    <property type="entry name" value="Znf_RING/FYVE/PHD"/>
</dbReference>
<dbReference type="Gene3D" id="1.10.510.10">
    <property type="entry name" value="Transferase(Phosphotransferase) domain 1"/>
    <property type="match status" value="1"/>
</dbReference>
<dbReference type="Gene3D" id="3.40.50.620">
    <property type="entry name" value="HUPs"/>
    <property type="match status" value="1"/>
</dbReference>
<dbReference type="EMBL" id="CAKOAT010469598">
    <property type="protein sequence ID" value="CAH8377191.1"/>
    <property type="molecule type" value="Genomic_DNA"/>
</dbReference>
<dbReference type="CDD" id="cd01989">
    <property type="entry name" value="USP_STK_Ubox_N"/>
    <property type="match status" value="1"/>
</dbReference>
<dbReference type="SMART" id="SM00220">
    <property type="entry name" value="S_TKc"/>
    <property type="match status" value="1"/>
</dbReference>
<gene>
    <name evidence="15" type="ORF">ERUC_LOCUS32504</name>
</gene>
<feature type="compositionally biased region" description="Polar residues" evidence="12">
    <location>
        <begin position="235"/>
        <end position="245"/>
    </location>
</feature>
<dbReference type="Pfam" id="PF04564">
    <property type="entry name" value="U-box"/>
    <property type="match status" value="1"/>
</dbReference>
<evidence type="ECO:0000256" key="5">
    <source>
        <dbReference type="ARBA" id="ARBA00022679"/>
    </source>
</evidence>
<name>A0ABC8L9E9_ERUVS</name>
<dbReference type="GO" id="GO:0005524">
    <property type="term" value="F:ATP binding"/>
    <property type="evidence" value="ECO:0007669"/>
    <property type="project" value="UniProtKB-UniRule"/>
</dbReference>
<keyword evidence="7" id="KW-0418">Kinase</keyword>
<comment type="catalytic activity">
    <reaction evidence="1">
        <text>S-ubiquitinyl-[E2 ubiquitin-conjugating enzyme]-L-cysteine + [acceptor protein]-L-lysine = [E2 ubiquitin-conjugating enzyme]-L-cysteine + N(6)-ubiquitinyl-[acceptor protein]-L-lysine.</text>
        <dbReference type="EC" id="2.3.2.27"/>
    </reaction>
</comment>
<evidence type="ECO:0000256" key="1">
    <source>
        <dbReference type="ARBA" id="ARBA00000900"/>
    </source>
</evidence>
<organism evidence="15 16">
    <name type="scientific">Eruca vesicaria subsp. sativa</name>
    <name type="common">Garden rocket</name>
    <name type="synonym">Eruca sativa</name>
    <dbReference type="NCBI Taxonomy" id="29727"/>
    <lineage>
        <taxon>Eukaryota</taxon>
        <taxon>Viridiplantae</taxon>
        <taxon>Streptophyta</taxon>
        <taxon>Embryophyta</taxon>
        <taxon>Tracheophyta</taxon>
        <taxon>Spermatophyta</taxon>
        <taxon>Magnoliopsida</taxon>
        <taxon>eudicotyledons</taxon>
        <taxon>Gunneridae</taxon>
        <taxon>Pentapetalae</taxon>
        <taxon>rosids</taxon>
        <taxon>malvids</taxon>
        <taxon>Brassicales</taxon>
        <taxon>Brassicaceae</taxon>
        <taxon>Brassiceae</taxon>
        <taxon>Eruca</taxon>
    </lineage>
</organism>
<dbReference type="Proteomes" id="UP001642260">
    <property type="component" value="Unassembled WGS sequence"/>
</dbReference>
<dbReference type="EC" id="2.3.2.27" evidence="4"/>
<evidence type="ECO:0000256" key="8">
    <source>
        <dbReference type="ARBA" id="ARBA00022786"/>
    </source>
</evidence>
<dbReference type="PROSITE" id="PS00108">
    <property type="entry name" value="PROTEIN_KINASE_ST"/>
    <property type="match status" value="1"/>
</dbReference>
<feature type="domain" description="Protein kinase" evidence="13">
    <location>
        <begin position="422"/>
        <end position="685"/>
    </location>
</feature>
<evidence type="ECO:0000256" key="6">
    <source>
        <dbReference type="ARBA" id="ARBA00022741"/>
    </source>
</evidence>
<comment type="pathway">
    <text evidence="3">Protein modification; protein ubiquitination.</text>
</comment>
<feature type="compositionally biased region" description="Polar residues" evidence="12">
    <location>
        <begin position="182"/>
        <end position="205"/>
    </location>
</feature>
<keyword evidence="16" id="KW-1185">Reference proteome</keyword>
<evidence type="ECO:0000256" key="2">
    <source>
        <dbReference type="ARBA" id="ARBA00003861"/>
    </source>
</evidence>
<evidence type="ECO:0000256" key="7">
    <source>
        <dbReference type="ARBA" id="ARBA00022777"/>
    </source>
</evidence>
<dbReference type="CDD" id="cd16655">
    <property type="entry name" value="RING-Ubox_WDSUB1-like"/>
    <property type="match status" value="1"/>
</dbReference>
<dbReference type="GO" id="GO:0061630">
    <property type="term" value="F:ubiquitin protein ligase activity"/>
    <property type="evidence" value="ECO:0007669"/>
    <property type="project" value="UniProtKB-EC"/>
</dbReference>
<dbReference type="PROSITE" id="PS50011">
    <property type="entry name" value="PROTEIN_KINASE_DOM"/>
    <property type="match status" value="1"/>
</dbReference>
<dbReference type="PANTHER" id="PTHR45647:SF65">
    <property type="entry name" value="U-BOX DOMAIN-CONTAINING PROTEIN KINASE FAMILY PROTEIN"/>
    <property type="match status" value="1"/>
</dbReference>
<dbReference type="InterPro" id="IPR008271">
    <property type="entry name" value="Ser/Thr_kinase_AS"/>
</dbReference>
<dbReference type="SUPFAM" id="SSF57850">
    <property type="entry name" value="RING/U-box"/>
    <property type="match status" value="1"/>
</dbReference>
<dbReference type="InterPro" id="IPR014729">
    <property type="entry name" value="Rossmann-like_a/b/a_fold"/>
</dbReference>
<dbReference type="InterPro" id="IPR011009">
    <property type="entry name" value="Kinase-like_dom_sf"/>
</dbReference>
<dbReference type="PROSITE" id="PS00107">
    <property type="entry name" value="PROTEIN_KINASE_ATP"/>
    <property type="match status" value="1"/>
</dbReference>
<keyword evidence="11" id="KW-0175">Coiled coil</keyword>
<keyword evidence="8" id="KW-0833">Ubl conjugation pathway</keyword>
<dbReference type="Pfam" id="PF00069">
    <property type="entry name" value="Pkinase"/>
    <property type="match status" value="1"/>
</dbReference>
<dbReference type="InterPro" id="IPR003613">
    <property type="entry name" value="Ubox_domain"/>
</dbReference>
<sequence>MSNKFFESIGGAPAYSTVAVAVKGSVGDAVGGAASRRALRWTVENLLPNVDRLVLVHVMPTVTTIPSPSGLKIRVEELEESVVLMYKRDLRKEYEKVFVPFKRLCSFNKVETLLLEHDDPAKALLKYVSDSEVECLVMGSCSSSFLTRKKGQEMPLTVLREAPEICEIYVICKDRILTKSTNQLSPDSSSSFRIPQGAESYTESLSRTRSDKTGLSASSISSSGRKHARRPASLPHSNPVSRVFSDAQSSTDIGLVDDEHTRSILRHSIVSASKIQLKNPGANIKTPKPNVKSEVAQLRKEVETTLSMYKQACEELVHKQTQVKSLSSECIKETRRVITALEKEEMLRKAAAEEKEKHLKAVKEVQEAKSMLAKEFCERQLAELSALKQSIEKQKVIDQLFLKDGRYRKYTKEEIASASDNFSSRKIIGEGGYGKVYKCSLDHTPVALKVLKPDSLEKKEEFLREISVLSQLRHPHVVLLLGACPDNGCLVYEYMENGSLDAHISPKKGKPSLSWFIRFRIIYETACGLAFLHNSKPEPIVHRDLKPGNILLDRNFVSKIGDVGLAKLMSEETPESVTVYRNSIIAGTLYYMDPEYQRTGTIRPKSDLYAFGIIILQLLTARHPNGLLFCVEDAVKRGCFGDMLDGSVRDWPMAEAEELARIAIKCSQLKCRDRPDLDTQVLPALKRILESANKILKTEQDNVRPPNHYFCPILKEIMEDPYIAADGFTYEGRAIKAWIQNNQNVSPVTKHRLKNCDLTPNITLKSAIQEWRSRSRLDLSTTLGSF</sequence>
<reference evidence="15 16" key="1">
    <citation type="submission" date="2022-03" db="EMBL/GenBank/DDBJ databases">
        <authorList>
            <person name="Macdonald S."/>
            <person name="Ahmed S."/>
            <person name="Newling K."/>
        </authorList>
    </citation>
    <scope>NUCLEOTIDE SEQUENCE [LARGE SCALE GENOMIC DNA]</scope>
</reference>
<evidence type="ECO:0000256" key="4">
    <source>
        <dbReference type="ARBA" id="ARBA00012483"/>
    </source>
</evidence>
<dbReference type="Gene3D" id="3.30.40.10">
    <property type="entry name" value="Zinc/RING finger domain, C3HC4 (zinc finger)"/>
    <property type="match status" value="1"/>
</dbReference>
<dbReference type="InterPro" id="IPR051348">
    <property type="entry name" value="U-box_ubiquitin_ligases"/>
</dbReference>
<comment type="caution">
    <text evidence="15">The sequence shown here is derived from an EMBL/GenBank/DDBJ whole genome shotgun (WGS) entry which is preliminary data.</text>
</comment>
<evidence type="ECO:0000313" key="16">
    <source>
        <dbReference type="Proteomes" id="UP001642260"/>
    </source>
</evidence>
<dbReference type="Gene3D" id="3.30.200.20">
    <property type="entry name" value="Phosphorylase Kinase, domain 1"/>
    <property type="match status" value="1"/>
</dbReference>
<evidence type="ECO:0000256" key="3">
    <source>
        <dbReference type="ARBA" id="ARBA00004906"/>
    </source>
</evidence>
<keyword evidence="5" id="KW-0808">Transferase</keyword>
<evidence type="ECO:0000259" key="13">
    <source>
        <dbReference type="PROSITE" id="PS50011"/>
    </source>
</evidence>
<proteinExistence type="predicted"/>
<dbReference type="SMART" id="SM00504">
    <property type="entry name" value="Ubox"/>
    <property type="match status" value="1"/>
</dbReference>
<evidence type="ECO:0000256" key="12">
    <source>
        <dbReference type="SAM" id="MobiDB-lite"/>
    </source>
</evidence>
<feature type="coiled-coil region" evidence="11">
    <location>
        <begin position="348"/>
        <end position="394"/>
    </location>
</feature>
<dbReference type="SUPFAM" id="SSF56112">
    <property type="entry name" value="Protein kinase-like (PK-like)"/>
    <property type="match status" value="1"/>
</dbReference>
<feature type="domain" description="U-box" evidence="14">
    <location>
        <begin position="704"/>
        <end position="778"/>
    </location>
</feature>
<dbReference type="AlphaFoldDB" id="A0ABC8L9E9"/>
<evidence type="ECO:0000259" key="14">
    <source>
        <dbReference type="PROSITE" id="PS51698"/>
    </source>
</evidence>
<protein>
    <recommendedName>
        <fullName evidence="4">RING-type E3 ubiquitin transferase</fullName>
        <ecNumber evidence="4">2.3.2.27</ecNumber>
    </recommendedName>
</protein>
<feature type="region of interest" description="Disordered" evidence="12">
    <location>
        <begin position="182"/>
        <end position="245"/>
    </location>
</feature>
<dbReference type="PANTHER" id="PTHR45647">
    <property type="entry name" value="OS02G0152300 PROTEIN"/>
    <property type="match status" value="1"/>
</dbReference>
<dbReference type="PROSITE" id="PS51698">
    <property type="entry name" value="U_BOX"/>
    <property type="match status" value="1"/>
</dbReference>
<comment type="function">
    <text evidence="2">Functions as an E3 ubiquitin ligase.</text>
</comment>
<dbReference type="GO" id="GO:0016301">
    <property type="term" value="F:kinase activity"/>
    <property type="evidence" value="ECO:0007669"/>
    <property type="project" value="UniProtKB-KW"/>
</dbReference>
<dbReference type="InterPro" id="IPR000719">
    <property type="entry name" value="Prot_kinase_dom"/>
</dbReference>
<accession>A0ABC8L9E9</accession>
<dbReference type="InterPro" id="IPR017441">
    <property type="entry name" value="Protein_kinase_ATP_BS"/>
</dbReference>
<dbReference type="SUPFAM" id="SSF52402">
    <property type="entry name" value="Adenine nucleotide alpha hydrolases-like"/>
    <property type="match status" value="1"/>
</dbReference>
<evidence type="ECO:0000256" key="10">
    <source>
        <dbReference type="PROSITE-ProRule" id="PRU10141"/>
    </source>
</evidence>
<evidence type="ECO:0000256" key="11">
    <source>
        <dbReference type="SAM" id="Coils"/>
    </source>
</evidence>
<keyword evidence="9 10" id="KW-0067">ATP-binding</keyword>
<keyword evidence="6 10" id="KW-0547">Nucleotide-binding</keyword>
<feature type="binding site" evidence="10">
    <location>
        <position position="449"/>
    </location>
    <ligand>
        <name>ATP</name>
        <dbReference type="ChEBI" id="CHEBI:30616"/>
    </ligand>
</feature>